<dbReference type="Proteomes" id="UP000603708">
    <property type="component" value="Unassembled WGS sequence"/>
</dbReference>
<dbReference type="SUPFAM" id="SSF54427">
    <property type="entry name" value="NTF2-like"/>
    <property type="match status" value="1"/>
</dbReference>
<evidence type="ECO:0000313" key="1">
    <source>
        <dbReference type="EMBL" id="GHH86190.1"/>
    </source>
</evidence>
<keyword evidence="2" id="KW-1185">Reference proteome</keyword>
<organism evidence="1 2">
    <name type="scientific">Streptomyces sulfonofaciens</name>
    <dbReference type="NCBI Taxonomy" id="68272"/>
    <lineage>
        <taxon>Bacteria</taxon>
        <taxon>Bacillati</taxon>
        <taxon>Actinomycetota</taxon>
        <taxon>Actinomycetes</taxon>
        <taxon>Kitasatosporales</taxon>
        <taxon>Streptomycetaceae</taxon>
        <taxon>Streptomyces</taxon>
    </lineage>
</organism>
<protein>
    <submittedName>
        <fullName evidence="1">Uncharacterized protein</fullName>
    </submittedName>
</protein>
<reference evidence="1" key="2">
    <citation type="submission" date="2020-09" db="EMBL/GenBank/DDBJ databases">
        <authorList>
            <person name="Sun Q."/>
            <person name="Ohkuma M."/>
        </authorList>
    </citation>
    <scope>NUCLEOTIDE SEQUENCE</scope>
    <source>
        <strain evidence="1">JCM 5069</strain>
    </source>
</reference>
<dbReference type="Gene3D" id="3.10.450.50">
    <property type="match status" value="1"/>
</dbReference>
<gene>
    <name evidence="1" type="ORF">GCM10018793_57170</name>
</gene>
<dbReference type="AlphaFoldDB" id="A0A919GM42"/>
<dbReference type="EMBL" id="BNCD01000021">
    <property type="protein sequence ID" value="GHH86190.1"/>
    <property type="molecule type" value="Genomic_DNA"/>
</dbReference>
<dbReference type="InterPro" id="IPR032710">
    <property type="entry name" value="NTF2-like_dom_sf"/>
</dbReference>
<comment type="caution">
    <text evidence="1">The sequence shown here is derived from an EMBL/GenBank/DDBJ whole genome shotgun (WGS) entry which is preliminary data.</text>
</comment>
<name>A0A919GM42_9ACTN</name>
<evidence type="ECO:0000313" key="2">
    <source>
        <dbReference type="Proteomes" id="UP000603708"/>
    </source>
</evidence>
<sequence>MTPRPAGFSDHFAPAQLLTETARRIGTGHAVTVRALFTEDGAMRLGGTEPRGRGAIRLRGSARPALRTRHVHLREAAGASGATAVSRGVSDVP</sequence>
<accession>A0A919GM42</accession>
<proteinExistence type="predicted"/>
<reference evidence="1" key="1">
    <citation type="journal article" date="2014" name="Int. J. Syst. Evol. Microbiol.">
        <title>Complete genome sequence of Corynebacterium casei LMG S-19264T (=DSM 44701T), isolated from a smear-ripened cheese.</title>
        <authorList>
            <consortium name="US DOE Joint Genome Institute (JGI-PGF)"/>
            <person name="Walter F."/>
            <person name="Albersmeier A."/>
            <person name="Kalinowski J."/>
            <person name="Ruckert C."/>
        </authorList>
    </citation>
    <scope>NUCLEOTIDE SEQUENCE</scope>
    <source>
        <strain evidence="1">JCM 5069</strain>
    </source>
</reference>